<name>A0A1Z4JM65_LEPBY</name>
<reference evidence="2 3" key="1">
    <citation type="submission" date="2017-06" db="EMBL/GenBank/DDBJ databases">
        <title>Genome sequencing of cyanobaciteial culture collection at National Institute for Environmental Studies (NIES).</title>
        <authorList>
            <person name="Hirose Y."/>
            <person name="Shimura Y."/>
            <person name="Fujisawa T."/>
            <person name="Nakamura Y."/>
            <person name="Kawachi M."/>
        </authorList>
    </citation>
    <scope>NUCLEOTIDE SEQUENCE [LARGE SCALE GENOMIC DNA]</scope>
    <source>
        <strain evidence="2 3">NIES-2135</strain>
    </source>
</reference>
<evidence type="ECO:0000256" key="1">
    <source>
        <dbReference type="SAM" id="MobiDB-lite"/>
    </source>
</evidence>
<gene>
    <name evidence="2" type="ORF">NIES2135_46610</name>
</gene>
<keyword evidence="3" id="KW-1185">Reference proteome</keyword>
<protein>
    <submittedName>
        <fullName evidence="2">Uncharacterized protein</fullName>
    </submittedName>
</protein>
<evidence type="ECO:0000313" key="3">
    <source>
        <dbReference type="Proteomes" id="UP000217895"/>
    </source>
</evidence>
<dbReference type="PRINTS" id="PR01217">
    <property type="entry name" value="PRICHEXTENSN"/>
</dbReference>
<evidence type="ECO:0000313" key="2">
    <source>
        <dbReference type="EMBL" id="BAY57790.1"/>
    </source>
</evidence>
<feature type="compositionally biased region" description="Low complexity" evidence="1">
    <location>
        <begin position="62"/>
        <end position="72"/>
    </location>
</feature>
<sequence length="377" mass="40967">MMSSSAFSNFLRDLPETLQQPAALAMLGSVGAHLILFATLPAFTSSPDPAQSEIRRVRLLEPPQSSSAPQASTSRLGLPPIPNTANSKIQLPQTGQTIPPVPNPLYTLPDLTPLPIPSSPLPQRRNLGRSLTQAEIDAIRERIRKFQALQQPPTPPQTKPTTPPATPAPTNPQSPSGLTEANPAEVARGTTPVPPGTPNQSEQPQPSTPPTPVPQTRTDQLLALTRYNPQGTTNQDIAVNSQNFTQSLKDKGLVWERILLRKPDDPIQEVPFPDGFVLQNYQERQHPAAIAVLVDKDGKLLDKPQLLASTGYGLLNQKAEEIVRANATPEKVVDLIQKYEAAKAENDRNKAQAYLLVYELKFKVPERSTASVTPPAN</sequence>
<accession>A0A1Z4JM65</accession>
<organism evidence="2 3">
    <name type="scientific">Leptolyngbya boryana NIES-2135</name>
    <dbReference type="NCBI Taxonomy" id="1973484"/>
    <lineage>
        <taxon>Bacteria</taxon>
        <taxon>Bacillati</taxon>
        <taxon>Cyanobacteriota</taxon>
        <taxon>Cyanophyceae</taxon>
        <taxon>Leptolyngbyales</taxon>
        <taxon>Leptolyngbyaceae</taxon>
        <taxon>Leptolyngbya group</taxon>
        <taxon>Leptolyngbya</taxon>
    </lineage>
</organism>
<dbReference type="Proteomes" id="UP000217895">
    <property type="component" value="Chromosome"/>
</dbReference>
<feature type="compositionally biased region" description="Pro residues" evidence="1">
    <location>
        <begin position="152"/>
        <end position="172"/>
    </location>
</feature>
<proteinExistence type="predicted"/>
<dbReference type="AlphaFoldDB" id="A0A1Z4JM65"/>
<feature type="compositionally biased region" description="Polar residues" evidence="1">
    <location>
        <begin position="83"/>
        <end position="97"/>
    </location>
</feature>
<feature type="region of interest" description="Disordered" evidence="1">
    <location>
        <begin position="60"/>
        <end position="128"/>
    </location>
</feature>
<dbReference type="EMBL" id="AP018203">
    <property type="protein sequence ID" value="BAY57790.1"/>
    <property type="molecule type" value="Genomic_DNA"/>
</dbReference>
<feature type="region of interest" description="Disordered" evidence="1">
    <location>
        <begin position="147"/>
        <end position="216"/>
    </location>
</feature>